<evidence type="ECO:0000256" key="3">
    <source>
        <dbReference type="SAM" id="Phobius"/>
    </source>
</evidence>
<dbReference type="CDD" id="cd02966">
    <property type="entry name" value="TlpA_like_family"/>
    <property type="match status" value="1"/>
</dbReference>
<feature type="domain" description="Thioredoxin" evidence="4">
    <location>
        <begin position="126"/>
        <end position="247"/>
    </location>
</feature>
<evidence type="ECO:0000256" key="1">
    <source>
        <dbReference type="ARBA" id="ARBA00023284"/>
    </source>
</evidence>
<dbReference type="InterPro" id="IPR036249">
    <property type="entry name" value="Thioredoxin-like_sf"/>
</dbReference>
<reference evidence="5 6" key="1">
    <citation type="submission" date="2017-07" db="EMBL/GenBank/DDBJ databases">
        <title>Draft Genome Sequences of Select Purple Nonsulfur Bacteria.</title>
        <authorList>
            <person name="Lasarre B."/>
            <person name="Mckinlay J.B."/>
        </authorList>
    </citation>
    <scope>NUCLEOTIDE SEQUENCE [LARGE SCALE GENOMIC DNA]</scope>
    <source>
        <strain evidence="5 6">DSM 5909</strain>
    </source>
</reference>
<gene>
    <name evidence="5" type="ORF">CH341_27175</name>
</gene>
<evidence type="ECO:0000313" key="5">
    <source>
        <dbReference type="EMBL" id="RAI38794.1"/>
    </source>
</evidence>
<protein>
    <recommendedName>
        <fullName evidence="4">Thioredoxin domain-containing protein</fullName>
    </recommendedName>
</protein>
<dbReference type="AlphaFoldDB" id="A0A327KL80"/>
<evidence type="ECO:0000256" key="2">
    <source>
        <dbReference type="SAM" id="MobiDB-lite"/>
    </source>
</evidence>
<dbReference type="InterPro" id="IPR000866">
    <property type="entry name" value="AhpC/TSA"/>
</dbReference>
<keyword evidence="3" id="KW-0812">Transmembrane</keyword>
<feature type="region of interest" description="Disordered" evidence="2">
    <location>
        <begin position="64"/>
        <end position="84"/>
    </location>
</feature>
<feature type="transmembrane region" description="Helical" evidence="3">
    <location>
        <begin position="95"/>
        <end position="116"/>
    </location>
</feature>
<evidence type="ECO:0000313" key="6">
    <source>
        <dbReference type="Proteomes" id="UP000249130"/>
    </source>
</evidence>
<dbReference type="PANTHER" id="PTHR42852">
    <property type="entry name" value="THIOL:DISULFIDE INTERCHANGE PROTEIN DSBE"/>
    <property type="match status" value="1"/>
</dbReference>
<dbReference type="Pfam" id="PF00578">
    <property type="entry name" value="AhpC-TSA"/>
    <property type="match status" value="1"/>
</dbReference>
<keyword evidence="1" id="KW-0676">Redox-active center</keyword>
<feature type="region of interest" description="Disordered" evidence="2">
    <location>
        <begin position="25"/>
        <end position="51"/>
    </location>
</feature>
<dbReference type="Gene3D" id="3.40.30.10">
    <property type="entry name" value="Glutaredoxin"/>
    <property type="match status" value="1"/>
</dbReference>
<dbReference type="InterPro" id="IPR050553">
    <property type="entry name" value="Thioredoxin_ResA/DsbE_sf"/>
</dbReference>
<dbReference type="EMBL" id="NPEX01000334">
    <property type="protein sequence ID" value="RAI38794.1"/>
    <property type="molecule type" value="Genomic_DNA"/>
</dbReference>
<organism evidence="5 6">
    <name type="scientific">Rhodoplanes roseus</name>
    <dbReference type="NCBI Taxonomy" id="29409"/>
    <lineage>
        <taxon>Bacteria</taxon>
        <taxon>Pseudomonadati</taxon>
        <taxon>Pseudomonadota</taxon>
        <taxon>Alphaproteobacteria</taxon>
        <taxon>Hyphomicrobiales</taxon>
        <taxon>Nitrobacteraceae</taxon>
        <taxon>Rhodoplanes</taxon>
    </lineage>
</organism>
<dbReference type="GO" id="GO:0015036">
    <property type="term" value="F:disulfide oxidoreductase activity"/>
    <property type="evidence" value="ECO:0007669"/>
    <property type="project" value="UniProtKB-ARBA"/>
</dbReference>
<keyword evidence="3" id="KW-0472">Membrane</keyword>
<dbReference type="InterPro" id="IPR017937">
    <property type="entry name" value="Thioredoxin_CS"/>
</dbReference>
<dbReference type="Proteomes" id="UP000249130">
    <property type="component" value="Unassembled WGS sequence"/>
</dbReference>
<dbReference type="PANTHER" id="PTHR42852:SF17">
    <property type="entry name" value="THIOREDOXIN-LIKE PROTEIN HI_1115"/>
    <property type="match status" value="1"/>
</dbReference>
<keyword evidence="6" id="KW-1185">Reference proteome</keyword>
<dbReference type="GO" id="GO:0016209">
    <property type="term" value="F:antioxidant activity"/>
    <property type="evidence" value="ECO:0007669"/>
    <property type="project" value="InterPro"/>
</dbReference>
<dbReference type="InterPro" id="IPR013766">
    <property type="entry name" value="Thioredoxin_domain"/>
</dbReference>
<dbReference type="PROSITE" id="PS51352">
    <property type="entry name" value="THIOREDOXIN_2"/>
    <property type="match status" value="1"/>
</dbReference>
<dbReference type="OrthoDB" id="9799347at2"/>
<sequence>MFRRPVALRCNNATKDPFHSLYTAPARARRDQHRGAPARIPLTGGTPLSQSGDVISSAAPEFRGVATSSGSGRPAAPPRLGSAIPSRRTRRLQRFGLLVLLRLVLLAALTAPGGAVARETETRLLPWSGGTPPGVALDTLAGDRIDLASLHGRPVLLHFFATWCEPCRDELSGLRDFALRNDHLTVLAVDVGEVDLRVRRFVTAIGWTAPVLLDRDRAVARGFGVAALPTTIALDAALRPRLVAEGDLDWRDPVVTEPIVALATKTPDRRTPACNDATC</sequence>
<name>A0A327KL80_9BRAD</name>
<dbReference type="SUPFAM" id="SSF52833">
    <property type="entry name" value="Thioredoxin-like"/>
    <property type="match status" value="1"/>
</dbReference>
<keyword evidence="3" id="KW-1133">Transmembrane helix</keyword>
<evidence type="ECO:0000259" key="4">
    <source>
        <dbReference type="PROSITE" id="PS51352"/>
    </source>
</evidence>
<dbReference type="PROSITE" id="PS00194">
    <property type="entry name" value="THIOREDOXIN_1"/>
    <property type="match status" value="1"/>
</dbReference>
<proteinExistence type="predicted"/>
<accession>A0A327KL80</accession>
<comment type="caution">
    <text evidence="5">The sequence shown here is derived from an EMBL/GenBank/DDBJ whole genome shotgun (WGS) entry which is preliminary data.</text>
</comment>